<keyword evidence="15" id="KW-1185">Reference proteome</keyword>
<dbReference type="GO" id="GO:0006605">
    <property type="term" value="P:protein targeting"/>
    <property type="evidence" value="ECO:0007669"/>
    <property type="project" value="UniProtKB-UniRule"/>
</dbReference>
<protein>
    <recommendedName>
        <fullName evidence="9 10">Protein translocase subunit SecY</fullName>
    </recommendedName>
</protein>
<dbReference type="RefSeq" id="WP_270455125.1">
    <property type="nucleotide sequence ID" value="NZ_JADPIE010000009.1"/>
</dbReference>
<organism evidence="14 15">
    <name type="scientific">Halonatronomonas betaini</name>
    <dbReference type="NCBI Taxonomy" id="2778430"/>
    <lineage>
        <taxon>Bacteria</taxon>
        <taxon>Bacillati</taxon>
        <taxon>Bacillota</taxon>
        <taxon>Clostridia</taxon>
        <taxon>Halanaerobiales</taxon>
        <taxon>Halarsenatibacteraceae</taxon>
        <taxon>Halonatronomonas</taxon>
    </lineage>
</organism>
<dbReference type="PRINTS" id="PR00303">
    <property type="entry name" value="SECYTRNLCASE"/>
</dbReference>
<keyword evidence="8 10" id="KW-0472">Membrane</keyword>
<evidence type="ECO:0000256" key="4">
    <source>
        <dbReference type="ARBA" id="ARBA00022692"/>
    </source>
</evidence>
<comment type="caution">
    <text evidence="14">The sequence shown here is derived from an EMBL/GenBank/DDBJ whole genome shotgun (WGS) entry which is preliminary data.</text>
</comment>
<feature type="transmembrane region" description="Helical" evidence="10">
    <location>
        <begin position="118"/>
        <end position="137"/>
    </location>
</feature>
<comment type="similarity">
    <text evidence="2 10 13">Belongs to the SecY/SEC61-alpha family.</text>
</comment>
<dbReference type="InterPro" id="IPR023201">
    <property type="entry name" value="SecY_dom_sf"/>
</dbReference>
<comment type="subcellular location">
    <subcellularLocation>
        <location evidence="10">Cell membrane</location>
        <topology evidence="10">Multi-pass membrane protein</topology>
    </subcellularLocation>
    <subcellularLocation>
        <location evidence="1 12">Membrane</location>
        <topology evidence="1 12">Multi-pass membrane protein</topology>
    </subcellularLocation>
</comment>
<evidence type="ECO:0000256" key="1">
    <source>
        <dbReference type="ARBA" id="ARBA00004141"/>
    </source>
</evidence>
<evidence type="ECO:0000256" key="6">
    <source>
        <dbReference type="ARBA" id="ARBA00022989"/>
    </source>
</evidence>
<proteinExistence type="inferred from homology"/>
<feature type="transmembrane region" description="Helical" evidence="10">
    <location>
        <begin position="388"/>
        <end position="408"/>
    </location>
</feature>
<feature type="transmembrane region" description="Helical" evidence="10">
    <location>
        <begin position="176"/>
        <end position="192"/>
    </location>
</feature>
<evidence type="ECO:0000256" key="8">
    <source>
        <dbReference type="ARBA" id="ARBA00023136"/>
    </source>
</evidence>
<keyword evidence="5 10" id="KW-0653">Protein transport</keyword>
<evidence type="ECO:0000256" key="5">
    <source>
        <dbReference type="ARBA" id="ARBA00022927"/>
    </source>
</evidence>
<keyword evidence="7 10" id="KW-0811">Translocation</keyword>
<keyword evidence="3 10" id="KW-0813">Transport</keyword>
<sequence length="425" mass="46561">MLKALSNVFKVEELRNKVLFVLGVMVVYRIGAHIPVPGVDIARVQEMLFGGGAGGAGGVFDFLDLFAGGALSNFSIFAMSITPYITASIILQLLQVVIPRLEELAREGREGKKKIAQYTRYLTVALALVQGFGITTYIRQFGAIPNPSIFDIIVIVISLTAGTTFLMWLGEQVNEYGIGNGISILIFTSIIARFPSDIMETWSLFRAGTVTAFNLLIFLILAIIIVAGIIFVQQGERRIPVQYSKRIVGRKVYGGRSTHIPMKVNQAGVMPVIFASSVLLFPGVIAQILPFGWAEGMANVIRPGSTLYIVLYGLLTMFFTYFYTAITFNPEEVADNMKKHGGFIPGIRPGRSTIKYLDKILVRVTLVGALFLTAVALLPFAMEPLTGVNIAFGGTSLLIMIGVALQTMQQIESHLLMRHYDGFME</sequence>
<comment type="function">
    <text evidence="10 11">The central subunit of the protein translocation channel SecYEG. Consists of two halves formed by TMs 1-5 and 6-10. These two domains form a lateral gate at the front which open onto the bilayer between TMs 2 and 7, and are clamped together by SecE at the back. The channel is closed by both a pore ring composed of hydrophobic SecY resides and a short helix (helix 2A) on the extracellular side of the membrane which forms a plug. The plug probably moves laterally to allow the channel to open. The ring and the pore may move independently.</text>
</comment>
<dbReference type="SUPFAM" id="SSF103491">
    <property type="entry name" value="Preprotein translocase SecY subunit"/>
    <property type="match status" value="1"/>
</dbReference>
<dbReference type="AlphaFoldDB" id="A0A931AXV5"/>
<dbReference type="Proteomes" id="UP000621436">
    <property type="component" value="Unassembled WGS sequence"/>
</dbReference>
<dbReference type="InterPro" id="IPR002208">
    <property type="entry name" value="SecY/SEC61-alpha"/>
</dbReference>
<keyword evidence="6 10" id="KW-1133">Transmembrane helix</keyword>
<dbReference type="FunFam" id="1.10.3370.10:FF:000001">
    <property type="entry name" value="Preprotein translocase subunit SecY"/>
    <property type="match status" value="1"/>
</dbReference>
<dbReference type="GO" id="GO:0065002">
    <property type="term" value="P:intracellular protein transmembrane transport"/>
    <property type="evidence" value="ECO:0007669"/>
    <property type="project" value="UniProtKB-UniRule"/>
</dbReference>
<dbReference type="PIRSF" id="PIRSF004557">
    <property type="entry name" value="SecY"/>
    <property type="match status" value="1"/>
</dbReference>
<feature type="transmembrane region" description="Helical" evidence="10">
    <location>
        <begin position="74"/>
        <end position="98"/>
    </location>
</feature>
<evidence type="ECO:0000256" key="10">
    <source>
        <dbReference type="HAMAP-Rule" id="MF_01465"/>
    </source>
</evidence>
<comment type="subunit">
    <text evidence="10">Component of the Sec protein translocase complex. Heterotrimer consisting of SecY, SecE and SecG subunits. The heterotrimers can form oligomers, although 1 heterotrimer is thought to be able to translocate proteins. Interacts with the ribosome. Interacts with SecDF, and other proteins may be involved. Interacts with SecA.</text>
</comment>
<evidence type="ECO:0000256" key="11">
    <source>
        <dbReference type="RuleBase" id="RU000537"/>
    </source>
</evidence>
<dbReference type="PROSITE" id="PS00756">
    <property type="entry name" value="SECY_2"/>
    <property type="match status" value="1"/>
</dbReference>
<evidence type="ECO:0000256" key="9">
    <source>
        <dbReference type="ARBA" id="ARBA00039733"/>
    </source>
</evidence>
<dbReference type="Pfam" id="PF00344">
    <property type="entry name" value="SecY"/>
    <property type="match status" value="1"/>
</dbReference>
<reference evidence="14" key="1">
    <citation type="submission" date="2020-11" db="EMBL/GenBank/DDBJ databases">
        <title>Halonatronomonas betainensis gen. nov., sp. nov. a novel haloalkaliphilic representative of the family Halanaerobiacae capable of betaine degradation.</title>
        <authorList>
            <person name="Boltyanskaya Y."/>
            <person name="Kevbrin V."/>
            <person name="Detkova E."/>
            <person name="Grouzdev D.S."/>
            <person name="Koziaeva V."/>
            <person name="Zhilina T."/>
        </authorList>
    </citation>
    <scope>NUCLEOTIDE SEQUENCE</scope>
    <source>
        <strain evidence="14">Z-7014</strain>
    </source>
</reference>
<evidence type="ECO:0000256" key="13">
    <source>
        <dbReference type="RuleBase" id="RU004349"/>
    </source>
</evidence>
<dbReference type="HAMAP" id="MF_01465">
    <property type="entry name" value="SecY"/>
    <property type="match status" value="1"/>
</dbReference>
<dbReference type="Gene3D" id="1.10.3370.10">
    <property type="entry name" value="SecY subunit domain"/>
    <property type="match status" value="1"/>
</dbReference>
<evidence type="ECO:0000256" key="3">
    <source>
        <dbReference type="ARBA" id="ARBA00022448"/>
    </source>
</evidence>
<feature type="transmembrane region" description="Helical" evidence="10">
    <location>
        <begin position="306"/>
        <end position="328"/>
    </location>
</feature>
<dbReference type="InterPro" id="IPR026593">
    <property type="entry name" value="SecY"/>
</dbReference>
<accession>A0A931AXV5</accession>
<feature type="transmembrane region" description="Helical" evidence="10">
    <location>
        <begin position="272"/>
        <end position="294"/>
    </location>
</feature>
<dbReference type="InterPro" id="IPR030659">
    <property type="entry name" value="SecY_CS"/>
</dbReference>
<feature type="transmembrane region" description="Helical" evidence="10">
    <location>
        <begin position="212"/>
        <end position="232"/>
    </location>
</feature>
<gene>
    <name evidence="10 14" type="primary">secY</name>
    <name evidence="14" type="ORF">I0Q91_13145</name>
</gene>
<evidence type="ECO:0000256" key="7">
    <source>
        <dbReference type="ARBA" id="ARBA00023010"/>
    </source>
</evidence>
<evidence type="ECO:0000313" key="14">
    <source>
        <dbReference type="EMBL" id="MBF8438031.1"/>
    </source>
</evidence>
<dbReference type="EMBL" id="JADPIE010000009">
    <property type="protein sequence ID" value="MBF8438031.1"/>
    <property type="molecule type" value="Genomic_DNA"/>
</dbReference>
<feature type="transmembrane region" description="Helical" evidence="10">
    <location>
        <begin position="18"/>
        <end position="36"/>
    </location>
</feature>
<dbReference type="GO" id="GO:0043952">
    <property type="term" value="P:protein transport by the Sec complex"/>
    <property type="evidence" value="ECO:0007669"/>
    <property type="project" value="UniProtKB-UniRule"/>
</dbReference>
<keyword evidence="4 10" id="KW-0812">Transmembrane</keyword>
<feature type="transmembrane region" description="Helical" evidence="10">
    <location>
        <begin position="149"/>
        <end position="169"/>
    </location>
</feature>
<dbReference type="PROSITE" id="PS00755">
    <property type="entry name" value="SECY_1"/>
    <property type="match status" value="1"/>
</dbReference>
<name>A0A931AXV5_9FIRM</name>
<keyword evidence="10" id="KW-1003">Cell membrane</keyword>
<dbReference type="NCBIfam" id="TIGR00967">
    <property type="entry name" value="3a0501s007"/>
    <property type="match status" value="1"/>
</dbReference>
<evidence type="ECO:0000313" key="15">
    <source>
        <dbReference type="Proteomes" id="UP000621436"/>
    </source>
</evidence>
<dbReference type="PANTHER" id="PTHR10906">
    <property type="entry name" value="SECY/SEC61-ALPHA FAMILY MEMBER"/>
    <property type="match status" value="1"/>
</dbReference>
<dbReference type="GO" id="GO:0005886">
    <property type="term" value="C:plasma membrane"/>
    <property type="evidence" value="ECO:0007669"/>
    <property type="project" value="UniProtKB-SubCell"/>
</dbReference>
<evidence type="ECO:0000256" key="12">
    <source>
        <dbReference type="RuleBase" id="RU003484"/>
    </source>
</evidence>
<evidence type="ECO:0000256" key="2">
    <source>
        <dbReference type="ARBA" id="ARBA00005751"/>
    </source>
</evidence>
<feature type="transmembrane region" description="Helical" evidence="10">
    <location>
        <begin position="360"/>
        <end position="382"/>
    </location>
</feature>